<organism evidence="1 2">
    <name type="scientific">Cupriavidus necator (strain ATCC 43291 / DSM 13513 / CCUG 52238 / LMG 8453 / N-1)</name>
    <name type="common">Ralstonia eutropha</name>
    <dbReference type="NCBI Taxonomy" id="1042878"/>
    <lineage>
        <taxon>Bacteria</taxon>
        <taxon>Pseudomonadati</taxon>
        <taxon>Pseudomonadota</taxon>
        <taxon>Betaproteobacteria</taxon>
        <taxon>Burkholderiales</taxon>
        <taxon>Burkholderiaceae</taxon>
        <taxon>Cupriavidus</taxon>
    </lineage>
</organism>
<sequence>MYAARGSAYSTPSRNVLTWLRPCARFRLVARCITAQIRRSKGVGSH</sequence>
<keyword evidence="1" id="KW-0614">Plasmid</keyword>
<geneLocation type="plasmid" evidence="1 2">
    <name>pBB1</name>
</geneLocation>
<dbReference type="KEGG" id="cnc:CNE_BB1p02260"/>
<name>F8GW08_CUPNN</name>
<reference evidence="1 2" key="1">
    <citation type="journal article" date="2011" name="J. Bacteriol.">
        <title>Complete genome sequence of the type strain Cupriavidus necator N-1.</title>
        <authorList>
            <person name="Poehlein A."/>
            <person name="Kusian B."/>
            <person name="Friedrich B."/>
            <person name="Daniel R."/>
            <person name="Bowien B."/>
        </authorList>
    </citation>
    <scope>NUCLEOTIDE SEQUENCE [LARGE SCALE GENOMIC DNA]</scope>
    <source>
        <strain evidence="2">ATCC 43291 / DSM 13513 / CCUG 52238 / LMG 8453 / N-1</strain>
        <plasmid evidence="1 2">pBB1</plasmid>
    </source>
</reference>
<dbReference type="EMBL" id="CP002879">
    <property type="protein sequence ID" value="AEI81650.1"/>
    <property type="molecule type" value="Genomic_DNA"/>
</dbReference>
<evidence type="ECO:0000313" key="2">
    <source>
        <dbReference type="Proteomes" id="UP000006798"/>
    </source>
</evidence>
<evidence type="ECO:0000313" key="1">
    <source>
        <dbReference type="EMBL" id="AEI81650.1"/>
    </source>
</evidence>
<dbReference type="HOGENOM" id="CLU_3182696_0_0_4"/>
<gene>
    <name evidence="1" type="ordered locus">CNE_BB1p02260</name>
</gene>
<proteinExistence type="predicted"/>
<accession>F8GW08</accession>
<protein>
    <submittedName>
        <fullName evidence="1">Uncharacterized protein</fullName>
    </submittedName>
</protein>
<dbReference type="AlphaFoldDB" id="F8GW08"/>
<dbReference type="Proteomes" id="UP000006798">
    <property type="component" value="Plasmid pBB1"/>
</dbReference>